<evidence type="ECO:0000256" key="1">
    <source>
        <dbReference type="ARBA" id="ARBA00007769"/>
    </source>
</evidence>
<dbReference type="GO" id="GO:0000287">
    <property type="term" value="F:magnesium ion binding"/>
    <property type="evidence" value="ECO:0007669"/>
    <property type="project" value="InterPro"/>
</dbReference>
<dbReference type="STRING" id="1434072.SAMN05216210_2428"/>
<evidence type="ECO:0000313" key="5">
    <source>
        <dbReference type="Proteomes" id="UP000243924"/>
    </source>
</evidence>
<sequence>MSYRLCVIPGDGIGPEVVPVAVRALQVLLPDLQVEHAEAGWACFQRCGQAVPEATLERMRVCGAGLFGAVSSPSQPVAGYRSAILTLRQTLGLNVNLRPVRSWPGVSPRDDVDLLILRENSEGLYSGPERMLDSGHAVAERHITASASEALAQRAVDVARMRGAERITLVHKANVLPLTCGLFRDRCRVVLAAAGLEDQVDESLVDVAALQLVAEPERFDLLLTTNLFGDILSDLACHWSGGLGMAPSLNWGQSIALAEPVHGSAPDIAGSGRANPLAAVLSAGLLLRYHWRQPALADQLEAAVGRVLALHAGKDLGTATLQQLERSLLRQLTHPQSD</sequence>
<dbReference type="Proteomes" id="UP000243924">
    <property type="component" value="Chromosome I"/>
</dbReference>
<dbReference type="SUPFAM" id="SSF53659">
    <property type="entry name" value="Isocitrate/Isopropylmalate dehydrogenase-like"/>
    <property type="match status" value="1"/>
</dbReference>
<keyword evidence="2" id="KW-0560">Oxidoreductase</keyword>
<evidence type="ECO:0000313" key="4">
    <source>
        <dbReference type="EMBL" id="SDU21010.1"/>
    </source>
</evidence>
<dbReference type="GO" id="GO:0006102">
    <property type="term" value="P:isocitrate metabolic process"/>
    <property type="evidence" value="ECO:0007669"/>
    <property type="project" value="TreeGrafter"/>
</dbReference>
<dbReference type="InterPro" id="IPR024084">
    <property type="entry name" value="IsoPropMal-DH-like_dom"/>
</dbReference>
<dbReference type="Gene3D" id="3.40.718.10">
    <property type="entry name" value="Isopropylmalate Dehydrogenase"/>
    <property type="match status" value="1"/>
</dbReference>
<proteinExistence type="inferred from homology"/>
<evidence type="ECO:0000259" key="3">
    <source>
        <dbReference type="SMART" id="SM01329"/>
    </source>
</evidence>
<reference evidence="5" key="1">
    <citation type="submission" date="2016-10" db="EMBL/GenBank/DDBJ databases">
        <authorList>
            <person name="Varghese N."/>
            <person name="Submissions S."/>
        </authorList>
    </citation>
    <scope>NUCLEOTIDE SEQUENCE [LARGE SCALE GENOMIC DNA]</scope>
    <source>
        <strain evidence="5">CECT 8338</strain>
    </source>
</reference>
<dbReference type="PANTHER" id="PTHR11835:SF34">
    <property type="entry name" value="ISOCITRATE DEHYDROGENASE [NAD] SUBUNIT ALPHA, MITOCHONDRIAL"/>
    <property type="match status" value="1"/>
</dbReference>
<dbReference type="AlphaFoldDB" id="A0A1H2GN12"/>
<keyword evidence="5" id="KW-1185">Reference proteome</keyword>
<dbReference type="OrthoDB" id="9767905at2"/>
<dbReference type="RefSeq" id="WP_092387265.1">
    <property type="nucleotide sequence ID" value="NZ_LT629787.1"/>
</dbReference>
<dbReference type="PROSITE" id="PS00470">
    <property type="entry name" value="IDH_IMDH"/>
    <property type="match status" value="1"/>
</dbReference>
<dbReference type="SMART" id="SM01329">
    <property type="entry name" value="Iso_dh"/>
    <property type="match status" value="1"/>
</dbReference>
<organism evidence="4 5">
    <name type="scientific">Halopseudomonas salegens</name>
    <dbReference type="NCBI Taxonomy" id="1434072"/>
    <lineage>
        <taxon>Bacteria</taxon>
        <taxon>Pseudomonadati</taxon>
        <taxon>Pseudomonadota</taxon>
        <taxon>Gammaproteobacteria</taxon>
        <taxon>Pseudomonadales</taxon>
        <taxon>Pseudomonadaceae</taxon>
        <taxon>Halopseudomonas</taxon>
    </lineage>
</organism>
<dbReference type="GO" id="GO:0004449">
    <property type="term" value="F:isocitrate dehydrogenase (NAD+) activity"/>
    <property type="evidence" value="ECO:0007669"/>
    <property type="project" value="TreeGrafter"/>
</dbReference>
<feature type="domain" description="Isopropylmalate dehydrogenase-like" evidence="3">
    <location>
        <begin position="4"/>
        <end position="328"/>
    </location>
</feature>
<dbReference type="GO" id="GO:0051287">
    <property type="term" value="F:NAD binding"/>
    <property type="evidence" value="ECO:0007669"/>
    <property type="project" value="InterPro"/>
</dbReference>
<evidence type="ECO:0000256" key="2">
    <source>
        <dbReference type="ARBA" id="ARBA00023002"/>
    </source>
</evidence>
<dbReference type="Pfam" id="PF00180">
    <property type="entry name" value="Iso_dh"/>
    <property type="match status" value="1"/>
</dbReference>
<name>A0A1H2GN12_9GAMM</name>
<protein>
    <submittedName>
        <fullName evidence="4">Homoisocitrate dehydrogenase</fullName>
    </submittedName>
</protein>
<dbReference type="EMBL" id="LT629787">
    <property type="protein sequence ID" value="SDU21010.1"/>
    <property type="molecule type" value="Genomic_DNA"/>
</dbReference>
<accession>A0A1H2GN12</accession>
<comment type="similarity">
    <text evidence="1">Belongs to the isocitrate and isopropylmalate dehydrogenases family.</text>
</comment>
<dbReference type="PANTHER" id="PTHR11835">
    <property type="entry name" value="DECARBOXYLATING DEHYDROGENASES-ISOCITRATE, ISOPROPYLMALATE, TARTRATE"/>
    <property type="match status" value="1"/>
</dbReference>
<gene>
    <name evidence="4" type="ORF">SAMN05216210_2428</name>
</gene>
<dbReference type="InterPro" id="IPR019818">
    <property type="entry name" value="IsoCit/isopropylmalate_DH_CS"/>
</dbReference>
<dbReference type="GO" id="GO:0006099">
    <property type="term" value="P:tricarboxylic acid cycle"/>
    <property type="evidence" value="ECO:0007669"/>
    <property type="project" value="TreeGrafter"/>
</dbReference>